<keyword evidence="8" id="KW-1185">Reference proteome</keyword>
<dbReference type="InterPro" id="IPR004090">
    <property type="entry name" value="Chemotax_Me-accpt_rcpt"/>
</dbReference>
<name>A0ABZ2Y482_9FIRM</name>
<keyword evidence="4" id="KW-0812">Transmembrane</keyword>
<dbReference type="Gene3D" id="6.10.340.10">
    <property type="match status" value="1"/>
</dbReference>
<organism evidence="7 8">
    <name type="scientific">Defluviitalea saccharophila</name>
    <dbReference type="NCBI Taxonomy" id="879970"/>
    <lineage>
        <taxon>Bacteria</taxon>
        <taxon>Bacillati</taxon>
        <taxon>Bacillota</taxon>
        <taxon>Clostridia</taxon>
        <taxon>Lachnospirales</taxon>
        <taxon>Defluviitaleaceae</taxon>
        <taxon>Defluviitalea</taxon>
    </lineage>
</organism>
<keyword evidence="1 3" id="KW-0807">Transducer</keyword>
<dbReference type="SUPFAM" id="SSF58104">
    <property type="entry name" value="Methyl-accepting chemotaxis protein (MCP) signaling domain"/>
    <property type="match status" value="1"/>
</dbReference>
<sequence>MSKIGVKILKMVVSIALLAMVLFIGVNVWIFRSMFSKLQADLKNTVSEAIGVIDSEKLQKVIDSRSMDSTEYKEIQQDMVEFKNDEDIKYFYTLIKGENDNAYIMVDATLIGTSPIGEEYDLEYAMEEAFNGSISFTKEPVSDDLGTFISAYAPIKNSSGEIIAIAGIDSDVSNFLYIQSTFFKTTLVALIIILIFAILMCLVFSRKITSGVQCLKNGLSLMSDGDLTVSFSINTRDEIQAIAESINTVQTNTRDTLSRLKQACESVIEHINNLSVLSEEMAASSEEVTATIEEVAKGIHSQSDEMAKINGLMNDFGAKIYEAVRAIEEINSKIEDINSKAQISNKDLSVLEDVIKDINSSFSDVSKEIKGLGVYLSQIGEVTGLINNIAEQTNLLALNAAIEAARAGETGKGFAVVAEEIRKLAEQSKNSASNISSLLKNVITKSNLVIETSDHMDTQFNAQIGVISNSINSFKEIINDVEDVIPRIHAVSNNMNAINSEKETIIQSVEATASVAEEISTASKQIALSSQELSAANQEVASSALDLNELSKDMMGAMDQFKI</sequence>
<dbReference type="Pfam" id="PF00015">
    <property type="entry name" value="MCPsignal"/>
    <property type="match status" value="1"/>
</dbReference>
<keyword evidence="4" id="KW-0472">Membrane</keyword>
<dbReference type="EMBL" id="CP121687">
    <property type="protein sequence ID" value="WZL68678.1"/>
    <property type="molecule type" value="Genomic_DNA"/>
</dbReference>
<dbReference type="PROSITE" id="PS50885">
    <property type="entry name" value="HAMP"/>
    <property type="match status" value="1"/>
</dbReference>
<evidence type="ECO:0000259" key="6">
    <source>
        <dbReference type="PROSITE" id="PS50885"/>
    </source>
</evidence>
<dbReference type="Pfam" id="PF00672">
    <property type="entry name" value="HAMP"/>
    <property type="match status" value="1"/>
</dbReference>
<dbReference type="PANTHER" id="PTHR32089:SF112">
    <property type="entry name" value="LYSOZYME-LIKE PROTEIN-RELATED"/>
    <property type="match status" value="1"/>
</dbReference>
<accession>A0ABZ2Y482</accession>
<dbReference type="PROSITE" id="PS50111">
    <property type="entry name" value="CHEMOTAXIS_TRANSDUC_2"/>
    <property type="match status" value="1"/>
</dbReference>
<feature type="domain" description="HAMP" evidence="6">
    <location>
        <begin position="206"/>
        <end position="258"/>
    </location>
</feature>
<dbReference type="CDD" id="cd06225">
    <property type="entry name" value="HAMP"/>
    <property type="match status" value="1"/>
</dbReference>
<feature type="transmembrane region" description="Helical" evidence="4">
    <location>
        <begin position="12"/>
        <end position="31"/>
    </location>
</feature>
<dbReference type="InterPro" id="IPR029151">
    <property type="entry name" value="Sensor-like_sf"/>
</dbReference>
<dbReference type="SMART" id="SM00304">
    <property type="entry name" value="HAMP"/>
    <property type="match status" value="2"/>
</dbReference>
<dbReference type="Gene3D" id="1.10.287.950">
    <property type="entry name" value="Methyl-accepting chemotaxis protein"/>
    <property type="match status" value="1"/>
</dbReference>
<dbReference type="PRINTS" id="PR00260">
    <property type="entry name" value="CHEMTRNSDUCR"/>
</dbReference>
<evidence type="ECO:0000256" key="3">
    <source>
        <dbReference type="PROSITE-ProRule" id="PRU00284"/>
    </source>
</evidence>
<evidence type="ECO:0000313" key="8">
    <source>
        <dbReference type="Proteomes" id="UP001486565"/>
    </source>
</evidence>
<evidence type="ECO:0000256" key="2">
    <source>
        <dbReference type="ARBA" id="ARBA00029447"/>
    </source>
</evidence>
<dbReference type="SUPFAM" id="SSF103190">
    <property type="entry name" value="Sensory domain-like"/>
    <property type="match status" value="1"/>
</dbReference>
<dbReference type="SMART" id="SM00283">
    <property type="entry name" value="MA"/>
    <property type="match status" value="1"/>
</dbReference>
<evidence type="ECO:0000256" key="1">
    <source>
        <dbReference type="ARBA" id="ARBA00023224"/>
    </source>
</evidence>
<dbReference type="RefSeq" id="WP_341875685.1">
    <property type="nucleotide sequence ID" value="NZ_CP121687.1"/>
</dbReference>
<dbReference type="Proteomes" id="UP001486565">
    <property type="component" value="Chromosome"/>
</dbReference>
<gene>
    <name evidence="7" type="ORF">QBE51_07510</name>
</gene>
<comment type="similarity">
    <text evidence="2">Belongs to the methyl-accepting chemotaxis (MCP) protein family.</text>
</comment>
<evidence type="ECO:0000256" key="4">
    <source>
        <dbReference type="SAM" id="Phobius"/>
    </source>
</evidence>
<proteinExistence type="inferred from homology"/>
<dbReference type="PANTHER" id="PTHR32089">
    <property type="entry name" value="METHYL-ACCEPTING CHEMOTAXIS PROTEIN MCPB"/>
    <property type="match status" value="1"/>
</dbReference>
<dbReference type="InterPro" id="IPR003660">
    <property type="entry name" value="HAMP_dom"/>
</dbReference>
<keyword evidence="4" id="KW-1133">Transmembrane helix</keyword>
<feature type="transmembrane region" description="Helical" evidence="4">
    <location>
        <begin position="187"/>
        <end position="205"/>
    </location>
</feature>
<reference evidence="7 8" key="1">
    <citation type="submission" date="2023-03" db="EMBL/GenBank/DDBJ databases">
        <title>Novel Species.</title>
        <authorList>
            <person name="Ma S."/>
        </authorList>
    </citation>
    <scope>NUCLEOTIDE SEQUENCE [LARGE SCALE GENOMIC DNA]</scope>
    <source>
        <strain evidence="7 8">LIND6LT2</strain>
    </source>
</reference>
<dbReference type="InterPro" id="IPR004089">
    <property type="entry name" value="MCPsignal_dom"/>
</dbReference>
<feature type="domain" description="Methyl-accepting transducer" evidence="5">
    <location>
        <begin position="277"/>
        <end position="527"/>
    </location>
</feature>
<protein>
    <submittedName>
        <fullName evidence="7">HAMP domain-containing methyl-accepting chemotaxis protein</fullName>
    </submittedName>
</protein>
<evidence type="ECO:0000313" key="7">
    <source>
        <dbReference type="EMBL" id="WZL68678.1"/>
    </source>
</evidence>
<evidence type="ECO:0000259" key="5">
    <source>
        <dbReference type="PROSITE" id="PS50111"/>
    </source>
</evidence>